<keyword evidence="5" id="KW-1185">Reference proteome</keyword>
<feature type="domain" description="Calcineurin-like phosphoesterase" evidence="3">
    <location>
        <begin position="1"/>
        <end position="144"/>
    </location>
</feature>
<keyword evidence="2" id="KW-0479">Metal-binding</keyword>
<dbReference type="InterPro" id="IPR000979">
    <property type="entry name" value="Phosphodiesterase_MJ0936/Vps29"/>
</dbReference>
<dbReference type="InterPro" id="IPR024654">
    <property type="entry name" value="Calcineurin-like_PHP_lpxH"/>
</dbReference>
<dbReference type="GO" id="GO:0016787">
    <property type="term" value="F:hydrolase activity"/>
    <property type="evidence" value="ECO:0007669"/>
    <property type="project" value="UniProtKB-UniRule"/>
</dbReference>
<proteinExistence type="inferred from homology"/>
<reference evidence="4 5" key="1">
    <citation type="journal article" date="2017" name="Int. J. Syst. Evol. Microbiol.">
        <title>Macrococcus canis sp. nov., a skin bacterium associated with infections in dogs.</title>
        <authorList>
            <person name="Gobeli Brawand S."/>
            <person name="Cotting K."/>
            <person name="Gomez-Sanz E."/>
            <person name="Collaud A."/>
            <person name="Thomann A."/>
            <person name="Brodard I."/>
            <person name="Rodriguez-Campos S."/>
            <person name="Strauss C."/>
            <person name="Perreten V."/>
        </authorList>
    </citation>
    <scope>NUCLEOTIDE SEQUENCE [LARGE SCALE GENOMIC DNA]</scope>
    <source>
        <strain evidence="4 5">KM45013</strain>
    </source>
</reference>
<dbReference type="AlphaFoldDB" id="A0A1W7ACK2"/>
<dbReference type="Gene3D" id="3.60.21.10">
    <property type="match status" value="1"/>
</dbReference>
<evidence type="ECO:0000256" key="1">
    <source>
        <dbReference type="ARBA" id="ARBA00008950"/>
    </source>
</evidence>
<comment type="cofactor">
    <cofactor evidence="2">
        <name>a divalent metal cation</name>
        <dbReference type="ChEBI" id="CHEBI:60240"/>
    </cofactor>
</comment>
<evidence type="ECO:0000259" key="3">
    <source>
        <dbReference type="Pfam" id="PF12850"/>
    </source>
</evidence>
<gene>
    <name evidence="4" type="ORF">MCCS_17130</name>
</gene>
<comment type="similarity">
    <text evidence="1 2">Belongs to the metallophosphoesterase superfamily. YfcE family.</text>
</comment>
<name>A0A1W7ACK2_9STAP</name>
<dbReference type="GeneID" id="35295815"/>
<dbReference type="Proteomes" id="UP000194154">
    <property type="component" value="Chromosome"/>
</dbReference>
<sequence>MKWVIVSDNHRMKNILTDIVSVHEDADIFIHLGDSEFDYNDPELKPYIRVAGNCDYGHQFESSTQVQMQHINAFVTHGHLYSVGRSRTRLAEAAAEANCNLAFYGHTHVKRIETVQGVVCINPGSIAQSRSEDTETYAVFTVEEENQMITYYDQHHEIIDKEIILL</sequence>
<dbReference type="RefSeq" id="WP_086042909.1">
    <property type="nucleotide sequence ID" value="NZ_CBCRZA010000004.1"/>
</dbReference>
<dbReference type="KEGG" id="mcak:MCCS_17130"/>
<dbReference type="InterPro" id="IPR029052">
    <property type="entry name" value="Metallo-depent_PP-like"/>
</dbReference>
<dbReference type="NCBIfam" id="TIGR00040">
    <property type="entry name" value="yfcE"/>
    <property type="match status" value="1"/>
</dbReference>
<evidence type="ECO:0000313" key="5">
    <source>
        <dbReference type="Proteomes" id="UP000194154"/>
    </source>
</evidence>
<accession>A0A1W7ACK2</accession>
<dbReference type="Pfam" id="PF12850">
    <property type="entry name" value="Metallophos_2"/>
    <property type="match status" value="1"/>
</dbReference>
<dbReference type="EC" id="3.1.4.-" evidence="2"/>
<organism evidence="4 5">
    <name type="scientific">Macrococcoides canis</name>
    <dbReference type="NCBI Taxonomy" id="1855823"/>
    <lineage>
        <taxon>Bacteria</taxon>
        <taxon>Bacillati</taxon>
        <taxon>Bacillota</taxon>
        <taxon>Bacilli</taxon>
        <taxon>Bacillales</taxon>
        <taxon>Staphylococcaceae</taxon>
        <taxon>Macrococcoides</taxon>
    </lineage>
</organism>
<evidence type="ECO:0000256" key="2">
    <source>
        <dbReference type="RuleBase" id="RU362039"/>
    </source>
</evidence>
<dbReference type="OrthoDB" id="9800565at2"/>
<dbReference type="STRING" id="1855823.MCCS_17130"/>
<dbReference type="EMBL" id="CP021059">
    <property type="protein sequence ID" value="ARQ07348.1"/>
    <property type="molecule type" value="Genomic_DNA"/>
</dbReference>
<dbReference type="GO" id="GO:0046872">
    <property type="term" value="F:metal ion binding"/>
    <property type="evidence" value="ECO:0007669"/>
    <property type="project" value="UniProtKB-KW"/>
</dbReference>
<protein>
    <recommendedName>
        <fullName evidence="2">Phosphoesterase</fullName>
        <ecNumber evidence="2">3.1.4.-</ecNumber>
    </recommendedName>
</protein>
<evidence type="ECO:0000313" key="4">
    <source>
        <dbReference type="EMBL" id="ARQ07348.1"/>
    </source>
</evidence>
<dbReference type="PANTHER" id="PTHR11124">
    <property type="entry name" value="VACUOLAR SORTING PROTEIN VPS29"/>
    <property type="match status" value="1"/>
</dbReference>
<dbReference type="SUPFAM" id="SSF56300">
    <property type="entry name" value="Metallo-dependent phosphatases"/>
    <property type="match status" value="1"/>
</dbReference>